<proteinExistence type="predicted"/>
<keyword evidence="9" id="KW-1185">Reference proteome</keyword>
<comment type="caution">
    <text evidence="8">The sequence shown here is derived from an EMBL/GenBank/DDBJ whole genome shotgun (WGS) entry which is preliminary data.</text>
</comment>
<keyword evidence="2" id="KW-0547">Nucleotide-binding</keyword>
<dbReference type="PROSITE" id="PS00690">
    <property type="entry name" value="DEAH_ATP_HELICASE"/>
    <property type="match status" value="1"/>
</dbReference>
<name>A0A3A2ZXG9_9EURO</name>
<dbReference type="EMBL" id="MVGC01000004">
    <property type="protein sequence ID" value="RJE27410.1"/>
    <property type="molecule type" value="Genomic_DNA"/>
</dbReference>
<evidence type="ECO:0000259" key="7">
    <source>
        <dbReference type="PROSITE" id="PS51194"/>
    </source>
</evidence>
<dbReference type="PANTHER" id="PTHR18934:SF203">
    <property type="entry name" value="ATP-DEPENDENT RNA HELICASE A"/>
    <property type="match status" value="1"/>
</dbReference>
<dbReference type="OrthoDB" id="5600252at2759"/>
<feature type="region of interest" description="Disordered" evidence="5">
    <location>
        <begin position="114"/>
        <end position="149"/>
    </location>
</feature>
<dbReference type="PROSITE" id="PS51194">
    <property type="entry name" value="HELICASE_CTER"/>
    <property type="match status" value="1"/>
</dbReference>
<sequence length="1195" mass="133599">MRPCTSTRSLLLSVENGTTEVGFLASPRASIVFGYNQRRRIHTHFTNFTRFLTSLKYGPRNSTLNHRRSRVNRPSTLSAPICYSATKPEPDQSNETASDPLVFAEDGCSKTCGLQGSHRNPDSLNSFLERTENSAPASSSAQDPETKEGDRHAYFGKQDYHGLGAALLESPKGTLYKEFVNKGYIKLKRSTRLVDDETFLYSLNCKNLDQPEIVAVAWGKGKSKGKAGEKAFRSLVFEMHKNGMLQNLVDKVLHKREEPTKLGVRLDDHSLIMMRRALWNLRQAGALSTVEANRQRIRPPAAKYISMRNITIPNPRRIHISMVLKNRLKRYLGNPDLAKLHNRLNRLQINQRKEDILNLVHANTYSIIVAATGTGKSTQLPQIILNDAIDKNSGARCKVICVQPRRIAASSLARRVAHERDESLGSSVGYHVRFDHKPARNVGSITYCTTGIMLELLQNIPGYLDSVSHIVLDEVHERDVGLDLLMLLLRNYINERKAKNAYAPKLIVTSATLDIELFSSYFQNKLPDGTLSPAPQISIPGRTFEVTKHFLEDVIDSFSCLQPETLKELLRDPGTAYYLEEESRYQSDQVEEKPAPRDYSPEKGEPPVNGHLFARTARFERDEEDMMPVGLVCAAICSVLSTTTDGAVLVFLPGIVEIVDVESKLRAYGKELGLDFSNTNRFQILKLHSSLPESHNEPFRPSPPGCRRIFLATNIAETSITMPDVKYVIDLGKQRKFVHHAESRSRKFGSFWISHSCAAQRAGRAGRVRDGKYFALFSKKRYDSFGITKVPEMALCSLDEVCLRVKSASSGARIEDFLQGAIEPPKMERVRIAIEELQHMGALDKNEELTTLGAHLSKLPLPPSLGKLILLGVIFRCLDPLLILGAMGDFINLFRLVFGNDDLMQRAELRKEYAEISSSDHITSINIFKAVRNVYQTMGASQAREFADSQFVHFGRFQDTHRVARQILSILADSGFIPHANASHDHLEFGGPELNVNSGRTTLIKGLLLHVNSLNIAAHDKTNGNLYRTSSTHLAKLPRSSVNSKLRPLRNILVYDWKEPFSHLFQLRNTTHVTSLAACLFGGPLRVTNDEVSLNSWLTMTVGVKSEQEREYAVKLLLELRKALDLALRNAIPSLNRPDERLLANQLSPSSTSCDSIIEALSETLAPILDGEEAGRGTSKPANPAQSFQNNWVAI</sequence>
<evidence type="ECO:0000256" key="1">
    <source>
        <dbReference type="ARBA" id="ARBA00012552"/>
    </source>
</evidence>
<dbReference type="InterPro" id="IPR001650">
    <property type="entry name" value="Helicase_C-like"/>
</dbReference>
<evidence type="ECO:0000256" key="3">
    <source>
        <dbReference type="ARBA" id="ARBA00022801"/>
    </source>
</evidence>
<dbReference type="PANTHER" id="PTHR18934">
    <property type="entry name" value="ATP-DEPENDENT RNA HELICASE"/>
    <property type="match status" value="1"/>
</dbReference>
<dbReference type="SMART" id="SM00487">
    <property type="entry name" value="DEXDc"/>
    <property type="match status" value="1"/>
</dbReference>
<dbReference type="Pfam" id="PF00271">
    <property type="entry name" value="Helicase_C"/>
    <property type="match status" value="1"/>
</dbReference>
<dbReference type="InterPro" id="IPR027417">
    <property type="entry name" value="P-loop_NTPase"/>
</dbReference>
<reference evidence="9" key="1">
    <citation type="submission" date="2017-02" db="EMBL/GenBank/DDBJ databases">
        <authorList>
            <person name="Tafer H."/>
            <person name="Lopandic K."/>
        </authorList>
    </citation>
    <scope>NUCLEOTIDE SEQUENCE [LARGE SCALE GENOMIC DNA]</scope>
    <source>
        <strain evidence="9">CBS 366.77</strain>
    </source>
</reference>
<dbReference type="STRING" id="2070753.A0A3A2ZXG9"/>
<dbReference type="Gene3D" id="1.20.120.1080">
    <property type="match status" value="1"/>
</dbReference>
<dbReference type="SMART" id="SM00847">
    <property type="entry name" value="HA2"/>
    <property type="match status" value="1"/>
</dbReference>
<feature type="domain" description="Helicase C-terminal" evidence="7">
    <location>
        <begin position="635"/>
        <end position="809"/>
    </location>
</feature>
<feature type="compositionally biased region" description="Basic and acidic residues" evidence="5">
    <location>
        <begin position="582"/>
        <end position="605"/>
    </location>
</feature>
<dbReference type="Gene3D" id="3.40.50.300">
    <property type="entry name" value="P-loop containing nucleotide triphosphate hydrolases"/>
    <property type="match status" value="2"/>
</dbReference>
<dbReference type="InterPro" id="IPR014001">
    <property type="entry name" value="Helicase_ATP-bd"/>
</dbReference>
<dbReference type="GO" id="GO:0003724">
    <property type="term" value="F:RNA helicase activity"/>
    <property type="evidence" value="ECO:0007669"/>
    <property type="project" value="UniProtKB-EC"/>
</dbReference>
<evidence type="ECO:0000313" key="8">
    <source>
        <dbReference type="EMBL" id="RJE27410.1"/>
    </source>
</evidence>
<feature type="domain" description="Helicase ATP-binding" evidence="6">
    <location>
        <begin position="357"/>
        <end position="531"/>
    </location>
</feature>
<organism evidence="8 9">
    <name type="scientific">Aspergillus sclerotialis</name>
    <dbReference type="NCBI Taxonomy" id="2070753"/>
    <lineage>
        <taxon>Eukaryota</taxon>
        <taxon>Fungi</taxon>
        <taxon>Dikarya</taxon>
        <taxon>Ascomycota</taxon>
        <taxon>Pezizomycotina</taxon>
        <taxon>Eurotiomycetes</taxon>
        <taxon>Eurotiomycetidae</taxon>
        <taxon>Eurotiales</taxon>
        <taxon>Aspergillaceae</taxon>
        <taxon>Aspergillus</taxon>
        <taxon>Aspergillus subgen. Polypaecilum</taxon>
    </lineage>
</organism>
<feature type="compositionally biased region" description="Polar residues" evidence="5">
    <location>
        <begin position="114"/>
        <end position="143"/>
    </location>
</feature>
<keyword evidence="3" id="KW-0378">Hydrolase</keyword>
<feature type="region of interest" description="Disordered" evidence="5">
    <location>
        <begin position="582"/>
        <end position="610"/>
    </location>
</feature>
<dbReference type="Pfam" id="PF00270">
    <property type="entry name" value="DEAD"/>
    <property type="match status" value="1"/>
</dbReference>
<dbReference type="SUPFAM" id="SSF52540">
    <property type="entry name" value="P-loop containing nucleoside triphosphate hydrolases"/>
    <property type="match status" value="1"/>
</dbReference>
<keyword evidence="4" id="KW-0067">ATP-binding</keyword>
<evidence type="ECO:0000256" key="4">
    <source>
        <dbReference type="ARBA" id="ARBA00022840"/>
    </source>
</evidence>
<dbReference type="CDD" id="cd17917">
    <property type="entry name" value="DEXHc_RHA-like"/>
    <property type="match status" value="1"/>
</dbReference>
<evidence type="ECO:0000256" key="5">
    <source>
        <dbReference type="SAM" id="MobiDB-lite"/>
    </source>
</evidence>
<dbReference type="Proteomes" id="UP000266188">
    <property type="component" value="Unassembled WGS sequence"/>
</dbReference>
<dbReference type="GO" id="GO:0005524">
    <property type="term" value="F:ATP binding"/>
    <property type="evidence" value="ECO:0007669"/>
    <property type="project" value="UniProtKB-KW"/>
</dbReference>
<dbReference type="EC" id="3.6.4.13" evidence="1"/>
<dbReference type="InterPro" id="IPR048333">
    <property type="entry name" value="HA2_WH"/>
</dbReference>
<dbReference type="PROSITE" id="PS51192">
    <property type="entry name" value="HELICASE_ATP_BIND_1"/>
    <property type="match status" value="1"/>
</dbReference>
<evidence type="ECO:0000256" key="2">
    <source>
        <dbReference type="ARBA" id="ARBA00022741"/>
    </source>
</evidence>
<protein>
    <recommendedName>
        <fullName evidence="1">RNA helicase</fullName>
        <ecNumber evidence="1">3.6.4.13</ecNumber>
    </recommendedName>
</protein>
<dbReference type="GO" id="GO:0016787">
    <property type="term" value="F:hydrolase activity"/>
    <property type="evidence" value="ECO:0007669"/>
    <property type="project" value="UniProtKB-KW"/>
</dbReference>
<dbReference type="InterPro" id="IPR011545">
    <property type="entry name" value="DEAD/DEAH_box_helicase_dom"/>
</dbReference>
<accession>A0A3A2ZXG9</accession>
<dbReference type="InterPro" id="IPR007502">
    <property type="entry name" value="Helicase-assoc_dom"/>
</dbReference>
<gene>
    <name evidence="8" type="ORF">PHISCL_00286</name>
</gene>
<evidence type="ECO:0000259" key="6">
    <source>
        <dbReference type="PROSITE" id="PS51192"/>
    </source>
</evidence>
<dbReference type="SMART" id="SM00490">
    <property type="entry name" value="HELICc"/>
    <property type="match status" value="1"/>
</dbReference>
<dbReference type="CDD" id="cd18791">
    <property type="entry name" value="SF2_C_RHA"/>
    <property type="match status" value="1"/>
</dbReference>
<dbReference type="GO" id="GO:0003723">
    <property type="term" value="F:RNA binding"/>
    <property type="evidence" value="ECO:0007669"/>
    <property type="project" value="TreeGrafter"/>
</dbReference>
<evidence type="ECO:0000313" key="9">
    <source>
        <dbReference type="Proteomes" id="UP000266188"/>
    </source>
</evidence>
<dbReference type="AlphaFoldDB" id="A0A3A2ZXG9"/>
<dbReference type="Pfam" id="PF04408">
    <property type="entry name" value="WHD_HA2"/>
    <property type="match status" value="1"/>
</dbReference>
<feature type="region of interest" description="Disordered" evidence="5">
    <location>
        <begin position="63"/>
        <end position="98"/>
    </location>
</feature>
<dbReference type="GO" id="GO:1990904">
    <property type="term" value="C:ribonucleoprotein complex"/>
    <property type="evidence" value="ECO:0007669"/>
    <property type="project" value="UniProtKB-ARBA"/>
</dbReference>
<dbReference type="InterPro" id="IPR002464">
    <property type="entry name" value="DNA/RNA_helicase_DEAH_CS"/>
</dbReference>